<dbReference type="PANTHER" id="PTHR14859:SF1">
    <property type="entry name" value="PGAP2-INTERACTING PROTEIN"/>
    <property type="match status" value="1"/>
</dbReference>
<dbReference type="InterPro" id="IPR051916">
    <property type="entry name" value="GPI-anchor_lipid_remodeler"/>
</dbReference>
<accession>A0ABT2ZBS1</accession>
<protein>
    <submittedName>
        <fullName evidence="2">Endonuclease/exonuclease/phosphatase family protein</fullName>
    </submittedName>
</protein>
<dbReference type="GO" id="GO:0004519">
    <property type="term" value="F:endonuclease activity"/>
    <property type="evidence" value="ECO:0007669"/>
    <property type="project" value="UniProtKB-KW"/>
</dbReference>
<keyword evidence="2" id="KW-0378">Hydrolase</keyword>
<dbReference type="Proteomes" id="UP001652542">
    <property type="component" value="Unassembled WGS sequence"/>
</dbReference>
<evidence type="ECO:0000313" key="3">
    <source>
        <dbReference type="Proteomes" id="UP001652542"/>
    </source>
</evidence>
<dbReference type="Pfam" id="PF03372">
    <property type="entry name" value="Exo_endo_phos"/>
    <property type="match status" value="1"/>
</dbReference>
<comment type="caution">
    <text evidence="2">The sequence shown here is derived from an EMBL/GenBank/DDBJ whole genome shotgun (WGS) entry which is preliminary data.</text>
</comment>
<gene>
    <name evidence="2" type="ORF">OEW28_07975</name>
</gene>
<feature type="domain" description="Endonuclease/exonuclease/phosphatase" evidence="1">
    <location>
        <begin position="6"/>
        <end position="220"/>
    </location>
</feature>
<keyword evidence="3" id="KW-1185">Reference proteome</keyword>
<organism evidence="2 3">
    <name type="scientific">Albidovulum marisflavi</name>
    <dbReference type="NCBI Taxonomy" id="2984159"/>
    <lineage>
        <taxon>Bacteria</taxon>
        <taxon>Pseudomonadati</taxon>
        <taxon>Pseudomonadota</taxon>
        <taxon>Alphaproteobacteria</taxon>
        <taxon>Rhodobacterales</taxon>
        <taxon>Paracoccaceae</taxon>
        <taxon>Albidovulum</taxon>
    </lineage>
</organism>
<keyword evidence="2" id="KW-0255">Endonuclease</keyword>
<dbReference type="Gene3D" id="3.60.10.10">
    <property type="entry name" value="Endonuclease/exonuclease/phosphatase"/>
    <property type="match status" value="1"/>
</dbReference>
<proteinExistence type="predicted"/>
<dbReference type="SUPFAM" id="SSF56219">
    <property type="entry name" value="DNase I-like"/>
    <property type="match status" value="1"/>
</dbReference>
<reference evidence="2 3" key="1">
    <citation type="submission" date="2022-10" db="EMBL/GenBank/DDBJ databases">
        <title>Defluviimonas sp. nov., isolated from ocean surface water.</title>
        <authorList>
            <person name="He W."/>
            <person name="Wang L."/>
            <person name="Zhang D.-F."/>
        </authorList>
    </citation>
    <scope>NUCLEOTIDE SEQUENCE [LARGE SCALE GENOMIC DNA]</scope>
    <source>
        <strain evidence="2 3">WL0002</strain>
    </source>
</reference>
<name>A0ABT2ZBS1_9RHOB</name>
<dbReference type="RefSeq" id="WP_263734169.1">
    <property type="nucleotide sequence ID" value="NZ_JAOWKY010000001.1"/>
</dbReference>
<dbReference type="InterPro" id="IPR005135">
    <property type="entry name" value="Endo/exonuclease/phosphatase"/>
</dbReference>
<evidence type="ECO:0000259" key="1">
    <source>
        <dbReference type="Pfam" id="PF03372"/>
    </source>
</evidence>
<sequence>MKLRLASYNVHKCVGLDRRRKPHRIIDVINEVDADIVALQEVDLRLGSRPAALPLPLVEHETGYHVPDFAPESPSLGWHGQAILLRQGIEVTEIRRILLPGLEPRGALMAELACDGLRFRIIGAHLGLLRRYRLMQMAAIRAAVSARAVMPTAILGDFNEWSSRYGMTPLTDDFRVHAPGRSFPAARPIGRLDRIGLSEGWHLKQAGVHASTLARIASDHLPVWADVTLSLDG</sequence>
<evidence type="ECO:0000313" key="2">
    <source>
        <dbReference type="EMBL" id="MCV2868564.1"/>
    </source>
</evidence>
<dbReference type="InterPro" id="IPR036691">
    <property type="entry name" value="Endo/exonu/phosph_ase_sf"/>
</dbReference>
<dbReference type="EMBL" id="JAOWKY010000001">
    <property type="protein sequence ID" value="MCV2868564.1"/>
    <property type="molecule type" value="Genomic_DNA"/>
</dbReference>
<dbReference type="PANTHER" id="PTHR14859">
    <property type="entry name" value="CALCOFLUOR WHITE HYPERSENSITIVE PROTEIN PRECURSOR"/>
    <property type="match status" value="1"/>
</dbReference>
<keyword evidence="2" id="KW-0540">Nuclease</keyword>